<evidence type="ECO:0000313" key="2">
    <source>
        <dbReference type="EMBL" id="KAF2720940.1"/>
    </source>
</evidence>
<dbReference type="AlphaFoldDB" id="A0A9P4Q7I9"/>
<proteinExistence type="predicted"/>
<comment type="caution">
    <text evidence="2">The sequence shown here is derived from an EMBL/GenBank/DDBJ whole genome shotgun (WGS) entry which is preliminary data.</text>
</comment>
<feature type="region of interest" description="Disordered" evidence="1">
    <location>
        <begin position="738"/>
        <end position="763"/>
    </location>
</feature>
<reference evidence="2" key="1">
    <citation type="journal article" date="2020" name="Stud. Mycol.">
        <title>101 Dothideomycetes genomes: a test case for predicting lifestyles and emergence of pathogens.</title>
        <authorList>
            <person name="Haridas S."/>
            <person name="Albert R."/>
            <person name="Binder M."/>
            <person name="Bloem J."/>
            <person name="Labutti K."/>
            <person name="Salamov A."/>
            <person name="Andreopoulos B."/>
            <person name="Baker S."/>
            <person name="Barry K."/>
            <person name="Bills G."/>
            <person name="Bluhm B."/>
            <person name="Cannon C."/>
            <person name="Castanera R."/>
            <person name="Culley D."/>
            <person name="Daum C."/>
            <person name="Ezra D."/>
            <person name="Gonzalez J."/>
            <person name="Henrissat B."/>
            <person name="Kuo A."/>
            <person name="Liang C."/>
            <person name="Lipzen A."/>
            <person name="Lutzoni F."/>
            <person name="Magnuson J."/>
            <person name="Mondo S."/>
            <person name="Nolan M."/>
            <person name="Ohm R."/>
            <person name="Pangilinan J."/>
            <person name="Park H.-J."/>
            <person name="Ramirez L."/>
            <person name="Alfaro M."/>
            <person name="Sun H."/>
            <person name="Tritt A."/>
            <person name="Yoshinaga Y."/>
            <person name="Zwiers L.-H."/>
            <person name="Turgeon B."/>
            <person name="Goodwin S."/>
            <person name="Spatafora J."/>
            <person name="Crous P."/>
            <person name="Grigoriev I."/>
        </authorList>
    </citation>
    <scope>NUCLEOTIDE SEQUENCE</scope>
    <source>
        <strain evidence="2">CBS 116435</strain>
    </source>
</reference>
<name>A0A9P4Q7I9_9PEZI</name>
<feature type="compositionally biased region" description="Low complexity" evidence="1">
    <location>
        <begin position="544"/>
        <end position="560"/>
    </location>
</feature>
<dbReference type="SUPFAM" id="SSF52047">
    <property type="entry name" value="RNI-like"/>
    <property type="match status" value="1"/>
</dbReference>
<evidence type="ECO:0000313" key="3">
    <source>
        <dbReference type="Proteomes" id="UP000799441"/>
    </source>
</evidence>
<dbReference type="InterPro" id="IPR032675">
    <property type="entry name" value="LRR_dom_sf"/>
</dbReference>
<gene>
    <name evidence="2" type="ORF">K431DRAFT_225149</name>
</gene>
<evidence type="ECO:0000256" key="1">
    <source>
        <dbReference type="SAM" id="MobiDB-lite"/>
    </source>
</evidence>
<feature type="compositionally biased region" description="Polar residues" evidence="1">
    <location>
        <begin position="739"/>
        <end position="760"/>
    </location>
</feature>
<accession>A0A9P4Q7I9</accession>
<organism evidence="2 3">
    <name type="scientific">Polychaeton citri CBS 116435</name>
    <dbReference type="NCBI Taxonomy" id="1314669"/>
    <lineage>
        <taxon>Eukaryota</taxon>
        <taxon>Fungi</taxon>
        <taxon>Dikarya</taxon>
        <taxon>Ascomycota</taxon>
        <taxon>Pezizomycotina</taxon>
        <taxon>Dothideomycetes</taxon>
        <taxon>Dothideomycetidae</taxon>
        <taxon>Capnodiales</taxon>
        <taxon>Capnodiaceae</taxon>
        <taxon>Polychaeton</taxon>
    </lineage>
</organism>
<evidence type="ECO:0008006" key="4">
    <source>
        <dbReference type="Google" id="ProtNLM"/>
    </source>
</evidence>
<dbReference type="EMBL" id="MU003794">
    <property type="protein sequence ID" value="KAF2720940.1"/>
    <property type="molecule type" value="Genomic_DNA"/>
</dbReference>
<sequence length="833" mass="92405">MEAQPPSYSQATLVNYWDIIARYMPSTDLCMSSLVCSVWHATFSRHLWGNPASHFGLENDRVYVALTKFKRTLQTARLLVRSMTHTLHLPPAHAEIYYGPHSDWLRDTLDRLPNLQSLIVRGLPFFDHSALLALKQPSQRRVATQPDSDPFNRAIELPGSLGNVFERPSNTVPSFGLRLLDASRCPNVTSGGLALALNRFENLLYLDLSFTYPARDPQVLNALRKFLGLQVLKLRGIHLKDDGVGVLANAIGRRVRSVDLRHNQITDRGIRTLLDSCFNSEEMASGHTSMNRSPSLLPYLGSEILGIYQGESFEGYLRSAFTNSFVSRLAIEDMPEGGITHFYIANNAVTVEGISGLLRCKRLHVLDVGSSNADMIRHPLFATGNTDLQMPGMAKLTPTLESCAVDSLTFLRVDHSLITKDTPSHHLDETVSGRVELADTSTPAMPEAAELDSTPASALRFEVSAEPSTPRFELESDLVNLAITPPSPGGSENFVDEKEVALQSFRRGSAIAPEAIGGLATGVEQLDLLSPASAVEDGIGTMNSSLVSPMSPSASISQRPSVRRPRSYSSVMRDRHARLTSHKAWTNALHPAMIPKLRTLILTNVPPFSYSPDEADRLVKYLKLCAEESQMAVMQAKLDYSLPPGRRGQANALRESAQKHFALRRIVLEMASEQQMSRHTQASPWQHAGKSMTEDRDSEALWNAAETDFSFFGEEEDMFPSIESGRFAFSSGEKEVSVGDNNSYGSNAAQLSRPAQQSQEPEAPKFDNIAFLSRFRKERKMAHERNLAAGAVDPETEGFWDGLIQVVRLDQKYREDEELDYYGNVFSVGYLYR</sequence>
<keyword evidence="3" id="KW-1185">Reference proteome</keyword>
<feature type="region of interest" description="Disordered" evidence="1">
    <location>
        <begin position="543"/>
        <end position="570"/>
    </location>
</feature>
<dbReference type="Proteomes" id="UP000799441">
    <property type="component" value="Unassembled WGS sequence"/>
</dbReference>
<protein>
    <recommendedName>
        <fullName evidence="4">RNI-like protein</fullName>
    </recommendedName>
</protein>
<dbReference type="Gene3D" id="3.80.10.10">
    <property type="entry name" value="Ribonuclease Inhibitor"/>
    <property type="match status" value="1"/>
</dbReference>
<dbReference type="OrthoDB" id="408631at2759"/>